<dbReference type="Gene3D" id="1.10.30.10">
    <property type="entry name" value="High mobility group box domain"/>
    <property type="match status" value="1"/>
</dbReference>
<keyword evidence="1 3" id="KW-0238">DNA-binding</keyword>
<dbReference type="InterPro" id="IPR009071">
    <property type="entry name" value="HMG_box_dom"/>
</dbReference>
<dbReference type="AlphaFoldDB" id="A0A0C3ALR2"/>
<dbReference type="InterPro" id="IPR036910">
    <property type="entry name" value="HMG_box_dom_sf"/>
</dbReference>
<dbReference type="GO" id="GO:0000981">
    <property type="term" value="F:DNA-binding transcription factor activity, RNA polymerase II-specific"/>
    <property type="evidence" value="ECO:0007669"/>
    <property type="project" value="TreeGrafter"/>
</dbReference>
<feature type="compositionally biased region" description="Polar residues" evidence="4">
    <location>
        <begin position="203"/>
        <end position="212"/>
    </location>
</feature>
<feature type="domain" description="HMG box" evidence="5">
    <location>
        <begin position="65"/>
        <end position="136"/>
    </location>
</feature>
<protein>
    <recommendedName>
        <fullName evidence="5">HMG box domain-containing protein</fullName>
    </recommendedName>
</protein>
<evidence type="ECO:0000256" key="2">
    <source>
        <dbReference type="ARBA" id="ARBA00023242"/>
    </source>
</evidence>
<reference evidence="6 7" key="1">
    <citation type="submission" date="2014-04" db="EMBL/GenBank/DDBJ databases">
        <authorList>
            <consortium name="DOE Joint Genome Institute"/>
            <person name="Kuo A."/>
            <person name="Zuccaro A."/>
            <person name="Kohler A."/>
            <person name="Nagy L.G."/>
            <person name="Floudas D."/>
            <person name="Copeland A."/>
            <person name="Barry K.W."/>
            <person name="Cichocki N."/>
            <person name="Veneault-Fourrey C."/>
            <person name="LaButti K."/>
            <person name="Lindquist E.A."/>
            <person name="Lipzen A."/>
            <person name="Lundell T."/>
            <person name="Morin E."/>
            <person name="Murat C."/>
            <person name="Sun H."/>
            <person name="Tunlid A."/>
            <person name="Henrissat B."/>
            <person name="Grigoriev I.V."/>
            <person name="Hibbett D.S."/>
            <person name="Martin F."/>
            <person name="Nordberg H.P."/>
            <person name="Cantor M.N."/>
            <person name="Hua S.X."/>
        </authorList>
    </citation>
    <scope>NUCLEOTIDE SEQUENCE [LARGE SCALE GENOMIC DNA]</scope>
    <source>
        <strain evidence="6 7">MAFF 305830</strain>
    </source>
</reference>
<name>A0A0C3ALR2_SERVB</name>
<dbReference type="Proteomes" id="UP000054097">
    <property type="component" value="Unassembled WGS sequence"/>
</dbReference>
<evidence type="ECO:0000259" key="5">
    <source>
        <dbReference type="PROSITE" id="PS50118"/>
    </source>
</evidence>
<dbReference type="Pfam" id="PF00505">
    <property type="entry name" value="HMG_box"/>
    <property type="match status" value="1"/>
</dbReference>
<evidence type="ECO:0000256" key="4">
    <source>
        <dbReference type="SAM" id="MobiDB-lite"/>
    </source>
</evidence>
<dbReference type="OrthoDB" id="6247875at2759"/>
<keyword evidence="2 3" id="KW-0539">Nucleus</keyword>
<dbReference type="PANTHER" id="PTHR45789:SF2">
    <property type="entry name" value="FI18025P1"/>
    <property type="match status" value="1"/>
</dbReference>
<dbReference type="STRING" id="933852.A0A0C3ALR2"/>
<organism evidence="6 7">
    <name type="scientific">Serendipita vermifera MAFF 305830</name>
    <dbReference type="NCBI Taxonomy" id="933852"/>
    <lineage>
        <taxon>Eukaryota</taxon>
        <taxon>Fungi</taxon>
        <taxon>Dikarya</taxon>
        <taxon>Basidiomycota</taxon>
        <taxon>Agaricomycotina</taxon>
        <taxon>Agaricomycetes</taxon>
        <taxon>Sebacinales</taxon>
        <taxon>Serendipitaceae</taxon>
        <taxon>Serendipita</taxon>
    </lineage>
</organism>
<dbReference type="GO" id="GO:0000978">
    <property type="term" value="F:RNA polymerase II cis-regulatory region sequence-specific DNA binding"/>
    <property type="evidence" value="ECO:0007669"/>
    <property type="project" value="TreeGrafter"/>
</dbReference>
<sequence>MSHHSALFRAAEVVSSHTPSAISQLKIVRETTDRPPLWYLPDALELPPYNEDRISHAKKRPPSHIPKPRNPYILFRSHLIRINILPKALPFCRSNNNVSRIISHIWKALPKDEKMRFYLLADEERRMHLQRYPEYAANQIRKETNVQEYLAVNLPSSNSILNENQMKCMRIAEAILNNVQGLDLIAQIREITGEKQEDEDTSTRLTKVNSGKSMHKTGRAYIRNASAISKARSRASDEYAPHPSTRSRARTRLSIRDLLCDAEDNGNSRLTDFEPCPSSFTISPGDRMEALDASVPGSSSFPVAKQTSVEPLHYFTHRSNGGNFIHELQKGEETFEHMVIEQGSPYAAFGVH</sequence>
<dbReference type="HOGENOM" id="CLU_787927_0_0_1"/>
<evidence type="ECO:0000313" key="6">
    <source>
        <dbReference type="EMBL" id="KIM20979.1"/>
    </source>
</evidence>
<dbReference type="SUPFAM" id="SSF47095">
    <property type="entry name" value="HMG-box"/>
    <property type="match status" value="1"/>
</dbReference>
<feature type="DNA-binding region" description="HMG box" evidence="3">
    <location>
        <begin position="65"/>
        <end position="136"/>
    </location>
</feature>
<evidence type="ECO:0000256" key="1">
    <source>
        <dbReference type="ARBA" id="ARBA00023125"/>
    </source>
</evidence>
<dbReference type="InterPro" id="IPR051356">
    <property type="entry name" value="SOX/SOX-like_TF"/>
</dbReference>
<dbReference type="SMART" id="SM00398">
    <property type="entry name" value="HMG"/>
    <property type="match status" value="1"/>
</dbReference>
<dbReference type="EMBL" id="KN824398">
    <property type="protein sequence ID" value="KIM20979.1"/>
    <property type="molecule type" value="Genomic_DNA"/>
</dbReference>
<gene>
    <name evidence="6" type="ORF">M408DRAFT_29918</name>
</gene>
<dbReference type="PROSITE" id="PS50118">
    <property type="entry name" value="HMG_BOX_2"/>
    <property type="match status" value="1"/>
</dbReference>
<dbReference type="PANTHER" id="PTHR45789">
    <property type="entry name" value="FI18025P1"/>
    <property type="match status" value="1"/>
</dbReference>
<evidence type="ECO:0000313" key="7">
    <source>
        <dbReference type="Proteomes" id="UP000054097"/>
    </source>
</evidence>
<evidence type="ECO:0000256" key="3">
    <source>
        <dbReference type="PROSITE-ProRule" id="PRU00267"/>
    </source>
</evidence>
<feature type="region of interest" description="Disordered" evidence="4">
    <location>
        <begin position="195"/>
        <end position="214"/>
    </location>
</feature>
<keyword evidence="7" id="KW-1185">Reference proteome</keyword>
<dbReference type="CDD" id="cd01389">
    <property type="entry name" value="HMG-box_ROX1-like"/>
    <property type="match status" value="1"/>
</dbReference>
<proteinExistence type="predicted"/>
<accession>A0A0C3ALR2</accession>
<reference evidence="7" key="2">
    <citation type="submission" date="2015-01" db="EMBL/GenBank/DDBJ databases">
        <title>Evolutionary Origins and Diversification of the Mycorrhizal Mutualists.</title>
        <authorList>
            <consortium name="DOE Joint Genome Institute"/>
            <consortium name="Mycorrhizal Genomics Consortium"/>
            <person name="Kohler A."/>
            <person name="Kuo A."/>
            <person name="Nagy L.G."/>
            <person name="Floudas D."/>
            <person name="Copeland A."/>
            <person name="Barry K.W."/>
            <person name="Cichocki N."/>
            <person name="Veneault-Fourrey C."/>
            <person name="LaButti K."/>
            <person name="Lindquist E.A."/>
            <person name="Lipzen A."/>
            <person name="Lundell T."/>
            <person name="Morin E."/>
            <person name="Murat C."/>
            <person name="Riley R."/>
            <person name="Ohm R."/>
            <person name="Sun H."/>
            <person name="Tunlid A."/>
            <person name="Henrissat B."/>
            <person name="Grigoriev I.V."/>
            <person name="Hibbett D.S."/>
            <person name="Martin F."/>
        </authorList>
    </citation>
    <scope>NUCLEOTIDE SEQUENCE [LARGE SCALE GENOMIC DNA]</scope>
    <source>
        <strain evidence="7">MAFF 305830</strain>
    </source>
</reference>
<dbReference type="GO" id="GO:0005634">
    <property type="term" value="C:nucleus"/>
    <property type="evidence" value="ECO:0007669"/>
    <property type="project" value="UniProtKB-UniRule"/>
</dbReference>